<organism evidence="1 2">
    <name type="scientific">Fusarium fujikuroi</name>
    <name type="common">Bakanae and foot rot disease fungus</name>
    <name type="synonym">Gibberella fujikuroi</name>
    <dbReference type="NCBI Taxonomy" id="5127"/>
    <lineage>
        <taxon>Eukaryota</taxon>
        <taxon>Fungi</taxon>
        <taxon>Dikarya</taxon>
        <taxon>Ascomycota</taxon>
        <taxon>Pezizomycotina</taxon>
        <taxon>Sordariomycetes</taxon>
        <taxon>Hypocreomycetidae</taxon>
        <taxon>Hypocreales</taxon>
        <taxon>Nectriaceae</taxon>
        <taxon>Fusarium</taxon>
        <taxon>Fusarium fujikuroi species complex</taxon>
    </lineage>
</organism>
<sequence length="61" mass="6868">MGATRAIGNEDRKLDYSCILPMLQPPMDKLSSYNPASHSSTESPLFSAEFHYKTFSIAYHN</sequence>
<name>A0A5Q3DGW6_FUSFU</name>
<evidence type="ECO:0000313" key="2">
    <source>
        <dbReference type="Proteomes" id="UP000760494"/>
    </source>
</evidence>
<gene>
    <name evidence="1" type="ORF">C2S_14007</name>
</gene>
<evidence type="ECO:0000313" key="1">
    <source>
        <dbReference type="EMBL" id="VTT59142.1"/>
    </source>
</evidence>
<dbReference type="AlphaFoldDB" id="A0A5Q3DGW6"/>
<proteinExistence type="predicted"/>
<protein>
    <submittedName>
        <fullName evidence="1">Uncharacterized protein</fullName>
    </submittedName>
</protein>
<comment type="caution">
    <text evidence="1">The sequence shown here is derived from an EMBL/GenBank/DDBJ whole genome shotgun (WGS) entry which is preliminary data.</text>
</comment>
<dbReference type="Proteomes" id="UP000760494">
    <property type="component" value="Unassembled WGS sequence"/>
</dbReference>
<dbReference type="EMBL" id="CABFJX010000025">
    <property type="protein sequence ID" value="VTT59142.1"/>
    <property type="molecule type" value="Genomic_DNA"/>
</dbReference>
<reference evidence="1" key="1">
    <citation type="submission" date="2019-05" db="EMBL/GenBank/DDBJ databases">
        <authorList>
            <person name="Piombo E."/>
        </authorList>
    </citation>
    <scope>NUCLEOTIDE SEQUENCE</scope>
    <source>
        <strain evidence="1">C2S</strain>
    </source>
</reference>
<accession>A0A5Q3DGW6</accession>